<keyword evidence="4" id="KW-0413">Isomerase</keyword>
<dbReference type="CDD" id="cd07067">
    <property type="entry name" value="HP_PGM_like"/>
    <property type="match status" value="1"/>
</dbReference>
<evidence type="ECO:0000256" key="1">
    <source>
        <dbReference type="ARBA" id="ARBA00006717"/>
    </source>
</evidence>
<dbReference type="EC" id="5.4.2.11" evidence="2"/>
<keyword evidence="3" id="KW-0324">Glycolysis</keyword>
<evidence type="ECO:0000256" key="5">
    <source>
        <dbReference type="PIRSR" id="PIRSR613078-1"/>
    </source>
</evidence>
<dbReference type="EMBL" id="MFAM01000015">
    <property type="protein sequence ID" value="OGD79653.1"/>
    <property type="molecule type" value="Genomic_DNA"/>
</dbReference>
<dbReference type="PANTHER" id="PTHR11931">
    <property type="entry name" value="PHOSPHOGLYCERATE MUTASE"/>
    <property type="match status" value="1"/>
</dbReference>
<evidence type="ECO:0000256" key="6">
    <source>
        <dbReference type="PIRSR" id="PIRSR613078-2"/>
    </source>
</evidence>
<dbReference type="Gene3D" id="3.40.50.1240">
    <property type="entry name" value="Phosphoglycerate mutase-like"/>
    <property type="match status" value="1"/>
</dbReference>
<dbReference type="GO" id="GO:0006096">
    <property type="term" value="P:glycolytic process"/>
    <property type="evidence" value="ECO:0007669"/>
    <property type="project" value="UniProtKB-KW"/>
</dbReference>
<evidence type="ECO:0000256" key="2">
    <source>
        <dbReference type="ARBA" id="ARBA00012028"/>
    </source>
</evidence>
<dbReference type="Proteomes" id="UP000176682">
    <property type="component" value="Unassembled WGS sequence"/>
</dbReference>
<organism evidence="8 9">
    <name type="scientific">Candidatus Collierbacteria bacterium RIFOXYB1_FULL_49_13</name>
    <dbReference type="NCBI Taxonomy" id="1817728"/>
    <lineage>
        <taxon>Bacteria</taxon>
        <taxon>Candidatus Collieribacteriota</taxon>
    </lineage>
</organism>
<comment type="caution">
    <text evidence="8">The sequence shown here is derived from an EMBL/GenBank/DDBJ whole genome shotgun (WGS) entry which is preliminary data.</text>
</comment>
<feature type="binding site" evidence="6">
    <location>
        <begin position="116"/>
        <end position="119"/>
    </location>
    <ligand>
        <name>substrate</name>
    </ligand>
</feature>
<dbReference type="PROSITE" id="PS00175">
    <property type="entry name" value="PG_MUTASE"/>
    <property type="match status" value="1"/>
</dbReference>
<feature type="active site" description="Tele-phosphohistidine intermediate" evidence="5">
    <location>
        <position position="43"/>
    </location>
</feature>
<sequence length="237" mass="27334">MKVDDAIRLTYSALKSLVEPGKATRALPKTESPKNPEIYVFRHGQTFDNVNRVYSGWRDSELTREGKKQAKLLNRVIKHKQIDVCITSRLSRSKETAKLALSGMKVKFEVDDRIIERDYGELAGASKLKNLREDPVNAVKYRRFYDFPPPGGESMKMVKERVFEFCDELVKRVRRTGENVALSAHGNSMKMIRLYFEKLEIEEVLEQENPLGQDYAEYVVEPKRIVVAKMMLSSRAK</sequence>
<dbReference type="SUPFAM" id="SSF53254">
    <property type="entry name" value="Phosphoglycerate mutase-like"/>
    <property type="match status" value="1"/>
</dbReference>
<feature type="binding site" evidence="6">
    <location>
        <begin position="142"/>
        <end position="143"/>
    </location>
    <ligand>
        <name>substrate</name>
    </ligand>
</feature>
<accession>A0A1F5FJ62</accession>
<dbReference type="InterPro" id="IPR005952">
    <property type="entry name" value="Phosphogly_mut1"/>
</dbReference>
<evidence type="ECO:0000313" key="9">
    <source>
        <dbReference type="Proteomes" id="UP000176682"/>
    </source>
</evidence>
<reference evidence="8 9" key="1">
    <citation type="journal article" date="2016" name="Nat. Commun.">
        <title>Thousands of microbial genomes shed light on interconnected biogeochemical processes in an aquifer system.</title>
        <authorList>
            <person name="Anantharaman K."/>
            <person name="Brown C.T."/>
            <person name="Hug L.A."/>
            <person name="Sharon I."/>
            <person name="Castelle C.J."/>
            <person name="Probst A.J."/>
            <person name="Thomas B.C."/>
            <person name="Singh A."/>
            <person name="Wilkins M.J."/>
            <person name="Karaoz U."/>
            <person name="Brodie E.L."/>
            <person name="Williams K.H."/>
            <person name="Hubbard S.S."/>
            <person name="Banfield J.F."/>
        </authorList>
    </citation>
    <scope>NUCLEOTIDE SEQUENCE [LARGE SCALE GENOMIC DNA]</scope>
</reference>
<evidence type="ECO:0000256" key="4">
    <source>
        <dbReference type="ARBA" id="ARBA00023235"/>
    </source>
</evidence>
<protein>
    <recommendedName>
        <fullName evidence="2">phosphoglycerate mutase (2,3-diphosphoglycerate-dependent)</fullName>
        <ecNumber evidence="2">5.4.2.11</ecNumber>
    </recommendedName>
</protein>
<feature type="site" description="Transition state stabilizer" evidence="7">
    <location>
        <position position="185"/>
    </location>
</feature>
<feature type="binding site" evidence="6">
    <location>
        <position position="92"/>
    </location>
    <ligand>
        <name>substrate</name>
    </ligand>
</feature>
<name>A0A1F5FJ62_9BACT</name>
<dbReference type="SMART" id="SM00855">
    <property type="entry name" value="PGAM"/>
    <property type="match status" value="1"/>
</dbReference>
<dbReference type="Pfam" id="PF00300">
    <property type="entry name" value="His_Phos_1"/>
    <property type="match status" value="1"/>
</dbReference>
<evidence type="ECO:0000256" key="3">
    <source>
        <dbReference type="ARBA" id="ARBA00023152"/>
    </source>
</evidence>
<dbReference type="InterPro" id="IPR029033">
    <property type="entry name" value="His_PPase_superfam"/>
</dbReference>
<dbReference type="GO" id="GO:0004619">
    <property type="term" value="F:phosphoglycerate mutase activity"/>
    <property type="evidence" value="ECO:0007669"/>
    <property type="project" value="UniProtKB-EC"/>
</dbReference>
<dbReference type="InterPro" id="IPR013078">
    <property type="entry name" value="His_Pase_superF_clade-1"/>
</dbReference>
<gene>
    <name evidence="8" type="ORF">A2368_00190</name>
</gene>
<dbReference type="AlphaFoldDB" id="A0A1F5FJ62"/>
<comment type="similarity">
    <text evidence="1">Belongs to the phosphoglycerate mutase family. BPG-dependent PGAM subfamily.</text>
</comment>
<feature type="binding site" evidence="6">
    <location>
        <begin position="42"/>
        <end position="49"/>
    </location>
    <ligand>
        <name>substrate</name>
    </ligand>
</feature>
<feature type="binding site" evidence="6">
    <location>
        <position position="127"/>
    </location>
    <ligand>
        <name>substrate</name>
    </ligand>
</feature>
<proteinExistence type="inferred from homology"/>
<dbReference type="InterPro" id="IPR001345">
    <property type="entry name" value="PG/BPGM_mutase_AS"/>
</dbReference>
<feature type="active site" description="Proton donor/acceptor" evidence="5">
    <location>
        <position position="116"/>
    </location>
</feature>
<feature type="binding site" evidence="6">
    <location>
        <begin position="186"/>
        <end position="187"/>
    </location>
    <ligand>
        <name>substrate</name>
    </ligand>
</feature>
<evidence type="ECO:0000256" key="7">
    <source>
        <dbReference type="PIRSR" id="PIRSR613078-3"/>
    </source>
</evidence>
<evidence type="ECO:0000313" key="8">
    <source>
        <dbReference type="EMBL" id="OGD79653.1"/>
    </source>
</evidence>